<accession>A0ACC0AYP3</accession>
<proteinExistence type="predicted"/>
<evidence type="ECO:0000313" key="1">
    <source>
        <dbReference type="EMBL" id="KAI5665876.1"/>
    </source>
</evidence>
<gene>
    <name evidence="1" type="ORF">M9H77_15729</name>
</gene>
<comment type="caution">
    <text evidence="1">The sequence shown here is derived from an EMBL/GenBank/DDBJ whole genome shotgun (WGS) entry which is preliminary data.</text>
</comment>
<sequence length="196" mass="23630">MFDSDEDADFFYNMYSRCVGFNVRRGDRKLDKTGGIVTYHKFLCNKHGFREDKWLNNPNRSRKPNVVTRIGCQAYFKVRYDCKTKRYIVTKFVREHSHAMIAHEHGNYDKIRFIKKDMYNRIDADRRKDITDWDAESSIAFLSTLQDMDPMFYLTYDLDEERKLKRLFLCDGQCRVDYDEFGDALVFDITYKTNRY</sequence>
<keyword evidence="2" id="KW-1185">Reference proteome</keyword>
<evidence type="ECO:0000313" key="2">
    <source>
        <dbReference type="Proteomes" id="UP001060085"/>
    </source>
</evidence>
<organism evidence="1 2">
    <name type="scientific">Catharanthus roseus</name>
    <name type="common">Madagascar periwinkle</name>
    <name type="synonym">Vinca rosea</name>
    <dbReference type="NCBI Taxonomy" id="4058"/>
    <lineage>
        <taxon>Eukaryota</taxon>
        <taxon>Viridiplantae</taxon>
        <taxon>Streptophyta</taxon>
        <taxon>Embryophyta</taxon>
        <taxon>Tracheophyta</taxon>
        <taxon>Spermatophyta</taxon>
        <taxon>Magnoliopsida</taxon>
        <taxon>eudicotyledons</taxon>
        <taxon>Gunneridae</taxon>
        <taxon>Pentapetalae</taxon>
        <taxon>asterids</taxon>
        <taxon>lamiids</taxon>
        <taxon>Gentianales</taxon>
        <taxon>Apocynaceae</taxon>
        <taxon>Rauvolfioideae</taxon>
        <taxon>Vinceae</taxon>
        <taxon>Catharanthinae</taxon>
        <taxon>Catharanthus</taxon>
    </lineage>
</organism>
<protein>
    <submittedName>
        <fullName evidence="1">Uncharacterized protein</fullName>
    </submittedName>
</protein>
<reference evidence="2" key="1">
    <citation type="journal article" date="2023" name="Nat. Plants">
        <title>Single-cell RNA sequencing provides a high-resolution roadmap for understanding the multicellular compartmentation of specialized metabolism.</title>
        <authorList>
            <person name="Sun S."/>
            <person name="Shen X."/>
            <person name="Li Y."/>
            <person name="Li Y."/>
            <person name="Wang S."/>
            <person name="Li R."/>
            <person name="Zhang H."/>
            <person name="Shen G."/>
            <person name="Guo B."/>
            <person name="Wei J."/>
            <person name="Xu J."/>
            <person name="St-Pierre B."/>
            <person name="Chen S."/>
            <person name="Sun C."/>
        </authorList>
    </citation>
    <scope>NUCLEOTIDE SEQUENCE [LARGE SCALE GENOMIC DNA]</scope>
</reference>
<dbReference type="Proteomes" id="UP001060085">
    <property type="component" value="Linkage Group LG04"/>
</dbReference>
<name>A0ACC0AYP3_CATRO</name>
<dbReference type="EMBL" id="CM044704">
    <property type="protein sequence ID" value="KAI5665876.1"/>
    <property type="molecule type" value="Genomic_DNA"/>
</dbReference>